<feature type="non-terminal residue" evidence="1">
    <location>
        <position position="1"/>
    </location>
</feature>
<evidence type="ECO:0000313" key="2">
    <source>
        <dbReference type="Proteomes" id="UP000800038"/>
    </source>
</evidence>
<organism evidence="1 2">
    <name type="scientific">Clathrospora elynae</name>
    <dbReference type="NCBI Taxonomy" id="706981"/>
    <lineage>
        <taxon>Eukaryota</taxon>
        <taxon>Fungi</taxon>
        <taxon>Dikarya</taxon>
        <taxon>Ascomycota</taxon>
        <taxon>Pezizomycotina</taxon>
        <taxon>Dothideomycetes</taxon>
        <taxon>Pleosporomycetidae</taxon>
        <taxon>Pleosporales</taxon>
        <taxon>Diademaceae</taxon>
        <taxon>Clathrospora</taxon>
    </lineage>
</organism>
<dbReference type="AlphaFoldDB" id="A0A6A5S2X3"/>
<gene>
    <name evidence="1" type="ORF">EJ02DRAFT_487438</name>
</gene>
<accession>A0A6A5S2X3</accession>
<sequence>IKEAVRYLKALLTEPKHFETLLELTNNEQLKPLISLSFVTFIPPPLLSLNAYALGLLAPEQELCFIAQHIPGCTAQNLDRVFSTGGNYPTRLHTLPTPKE</sequence>
<protein>
    <submittedName>
        <fullName evidence="1">Uncharacterized protein</fullName>
    </submittedName>
</protein>
<proteinExistence type="predicted"/>
<dbReference type="Proteomes" id="UP000800038">
    <property type="component" value="Unassembled WGS sequence"/>
</dbReference>
<name>A0A6A5S2X3_9PLEO</name>
<reference evidence="1" key="1">
    <citation type="journal article" date="2020" name="Stud. Mycol.">
        <title>101 Dothideomycetes genomes: a test case for predicting lifestyles and emergence of pathogens.</title>
        <authorList>
            <person name="Haridas S."/>
            <person name="Albert R."/>
            <person name="Binder M."/>
            <person name="Bloem J."/>
            <person name="Labutti K."/>
            <person name="Salamov A."/>
            <person name="Andreopoulos B."/>
            <person name="Baker S."/>
            <person name="Barry K."/>
            <person name="Bills G."/>
            <person name="Bluhm B."/>
            <person name="Cannon C."/>
            <person name="Castanera R."/>
            <person name="Culley D."/>
            <person name="Daum C."/>
            <person name="Ezra D."/>
            <person name="Gonzalez J."/>
            <person name="Henrissat B."/>
            <person name="Kuo A."/>
            <person name="Liang C."/>
            <person name="Lipzen A."/>
            <person name="Lutzoni F."/>
            <person name="Magnuson J."/>
            <person name="Mondo S."/>
            <person name="Nolan M."/>
            <person name="Ohm R."/>
            <person name="Pangilinan J."/>
            <person name="Park H.-J."/>
            <person name="Ramirez L."/>
            <person name="Alfaro M."/>
            <person name="Sun H."/>
            <person name="Tritt A."/>
            <person name="Yoshinaga Y."/>
            <person name="Zwiers L.-H."/>
            <person name="Turgeon B."/>
            <person name="Goodwin S."/>
            <person name="Spatafora J."/>
            <person name="Crous P."/>
            <person name="Grigoriev I."/>
        </authorList>
    </citation>
    <scope>NUCLEOTIDE SEQUENCE</scope>
    <source>
        <strain evidence="1">CBS 161.51</strain>
    </source>
</reference>
<evidence type="ECO:0000313" key="1">
    <source>
        <dbReference type="EMBL" id="KAF1935001.1"/>
    </source>
</evidence>
<keyword evidence="2" id="KW-1185">Reference proteome</keyword>
<dbReference type="EMBL" id="ML976329">
    <property type="protein sequence ID" value="KAF1935001.1"/>
    <property type="molecule type" value="Genomic_DNA"/>
</dbReference>